<dbReference type="Proteomes" id="UP000318394">
    <property type="component" value="Unassembled WGS sequence"/>
</dbReference>
<name>A0A547E993_MANHA</name>
<dbReference type="AlphaFoldDB" id="A0A547E993"/>
<evidence type="ECO:0000313" key="4">
    <source>
        <dbReference type="Proteomes" id="UP000315164"/>
    </source>
</evidence>
<dbReference type="EMBL" id="VAJB01000042">
    <property type="protein sequence ID" value="TRB72090.1"/>
    <property type="molecule type" value="Genomic_DNA"/>
</dbReference>
<keyword evidence="5" id="KW-1185">Reference proteome</keyword>
<keyword evidence="1" id="KW-0812">Transmembrane</keyword>
<dbReference type="RefSeq" id="WP_006248906.1">
    <property type="nucleotide sequence ID" value="NZ_CP011098.1"/>
</dbReference>
<dbReference type="EMBL" id="VAJI01000045">
    <property type="protein sequence ID" value="TRB34647.1"/>
    <property type="molecule type" value="Genomic_DNA"/>
</dbReference>
<dbReference type="KEGG" id="mhaq:WC39_08025"/>
<dbReference type="GeneID" id="67369310"/>
<gene>
    <name evidence="3" type="ORF">FEA53_12650</name>
    <name evidence="2" type="ORF">FEB89_12720</name>
</gene>
<reference evidence="4 5" key="1">
    <citation type="journal article" date="2019" name="Vet. Microbiol.">
        <title>Genetic characterization of susceptible and multi-drug resistant Mannheimia haemolytica isolated from high-risk stocker calves prior to and after antimicrobial metaphylaxis.</title>
        <authorList>
            <person name="Snyder E.R."/>
            <person name="Alvarez-Narvaez S."/>
            <person name="Credille B.C."/>
        </authorList>
    </citation>
    <scope>NUCLEOTIDE SEQUENCE [LARGE SCALE GENOMIC DNA]</scope>
    <source>
        <strain evidence="3 4">UGA-R5-128-1</strain>
        <strain evidence="2 5">UGA-R7-163-1</strain>
    </source>
</reference>
<evidence type="ECO:0000313" key="5">
    <source>
        <dbReference type="Proteomes" id="UP000318394"/>
    </source>
</evidence>
<dbReference type="Proteomes" id="UP000315164">
    <property type="component" value="Unassembled WGS sequence"/>
</dbReference>
<evidence type="ECO:0000313" key="2">
    <source>
        <dbReference type="EMBL" id="TRB34647.1"/>
    </source>
</evidence>
<sequence length="107" mass="12536">MKNNFGYWLGRKIRAFKEWNHPTFLKYTYIILFLLITYQLRLWLYAVFGAVISLIGIVLLADFMHENNAITQRRNILNELKEIKKLQENDCIKENLTGSHNGTGNGC</sequence>
<proteinExistence type="predicted"/>
<comment type="caution">
    <text evidence="3">The sequence shown here is derived from an EMBL/GenBank/DDBJ whole genome shotgun (WGS) entry which is preliminary data.</text>
</comment>
<keyword evidence="1" id="KW-0472">Membrane</keyword>
<evidence type="ECO:0000313" key="3">
    <source>
        <dbReference type="EMBL" id="TRB72090.1"/>
    </source>
</evidence>
<protein>
    <submittedName>
        <fullName evidence="3">Uncharacterized protein</fullName>
    </submittedName>
</protein>
<feature type="transmembrane region" description="Helical" evidence="1">
    <location>
        <begin position="21"/>
        <end position="38"/>
    </location>
</feature>
<dbReference type="KEGG" id="mhay:VK67_08025"/>
<evidence type="ECO:0000256" key="1">
    <source>
        <dbReference type="SAM" id="Phobius"/>
    </source>
</evidence>
<keyword evidence="1" id="KW-1133">Transmembrane helix</keyword>
<dbReference type="OrthoDB" id="9961346at2"/>
<organism evidence="3 4">
    <name type="scientific">Mannheimia haemolytica</name>
    <name type="common">Pasteurella haemolytica</name>
    <dbReference type="NCBI Taxonomy" id="75985"/>
    <lineage>
        <taxon>Bacteria</taxon>
        <taxon>Pseudomonadati</taxon>
        <taxon>Pseudomonadota</taxon>
        <taxon>Gammaproteobacteria</taxon>
        <taxon>Pasteurellales</taxon>
        <taxon>Pasteurellaceae</taxon>
        <taxon>Mannheimia</taxon>
    </lineage>
</organism>
<accession>A0A547E993</accession>
<feature type="transmembrane region" description="Helical" evidence="1">
    <location>
        <begin position="44"/>
        <end position="64"/>
    </location>
</feature>